<proteinExistence type="predicted"/>
<organism evidence="1 2">
    <name type="scientific">Nitrosomonas oligotropha</name>
    <dbReference type="NCBI Taxonomy" id="42354"/>
    <lineage>
        <taxon>Bacteria</taxon>
        <taxon>Pseudomonadati</taxon>
        <taxon>Pseudomonadota</taxon>
        <taxon>Betaproteobacteria</taxon>
        <taxon>Nitrosomonadales</taxon>
        <taxon>Nitrosomonadaceae</taxon>
        <taxon>Nitrosomonas</taxon>
    </lineage>
</organism>
<protein>
    <submittedName>
        <fullName evidence="1">Uncharacterized protein</fullName>
    </submittedName>
</protein>
<dbReference type="AlphaFoldDB" id="A0A2T5H5B0"/>
<dbReference type="RefSeq" id="WP_107804485.1">
    <property type="nucleotide sequence ID" value="NZ_QAOI01000046.1"/>
</dbReference>
<evidence type="ECO:0000313" key="1">
    <source>
        <dbReference type="EMBL" id="PTQ66727.1"/>
    </source>
</evidence>
<evidence type="ECO:0000313" key="2">
    <source>
        <dbReference type="Proteomes" id="UP000244128"/>
    </source>
</evidence>
<gene>
    <name evidence="1" type="ORF">C8R26_1468</name>
</gene>
<reference evidence="1 2" key="1">
    <citation type="submission" date="2018-04" db="EMBL/GenBank/DDBJ databases">
        <title>Active sludge and wastewater microbial communities from Klosterneuburg, Austria.</title>
        <authorList>
            <person name="Wagner M."/>
        </authorList>
    </citation>
    <scope>NUCLEOTIDE SEQUENCE [LARGE SCALE GENOMIC DNA]</scope>
    <source>
        <strain evidence="1 2">Nm49</strain>
    </source>
</reference>
<dbReference type="Proteomes" id="UP000244128">
    <property type="component" value="Unassembled WGS sequence"/>
</dbReference>
<sequence>MSTKQFISAEKHLAKSGVTVGQASDFIWANIDQPEIIFAAARQHGVTNAMLHEITGVSSSVINDYFKNADLVPERLDHTSILFNTDIGSIETLVGFNDNAGVLSNASLKAKVQPLIDLPAAYNFPFTTRYDFQSEDGVYDEDELGISQLGDIDATNENIESIFYGTLIRMFSRLDSTELSQINGFPKNGNPVDFQTLLLDALNDPVTDPIWTEESLVNKIVDEAVYLHNHYMEDDFVVGLFDHSYLGYAPVIH</sequence>
<dbReference type="EMBL" id="QAOI01000046">
    <property type="protein sequence ID" value="PTQ66727.1"/>
    <property type="molecule type" value="Genomic_DNA"/>
</dbReference>
<name>A0A2T5H5B0_9PROT</name>
<accession>A0A2T5H5B0</accession>
<comment type="caution">
    <text evidence="1">The sequence shown here is derived from an EMBL/GenBank/DDBJ whole genome shotgun (WGS) entry which is preliminary data.</text>
</comment>